<accession>A0A380WRF4</accession>
<dbReference type="Gene3D" id="1.10.260.40">
    <property type="entry name" value="lambda repressor-like DNA-binding domains"/>
    <property type="match status" value="1"/>
</dbReference>
<reference evidence="1 2" key="1">
    <citation type="submission" date="2018-06" db="EMBL/GenBank/DDBJ databases">
        <authorList>
            <consortium name="Pathogen Informatics"/>
            <person name="Doyle S."/>
        </authorList>
    </citation>
    <scope>NUCLEOTIDE SEQUENCE [LARGE SCALE GENOMIC DNA]</scope>
    <source>
        <strain evidence="1 2">NCTC10684</strain>
    </source>
</reference>
<dbReference type="InterPro" id="IPR010982">
    <property type="entry name" value="Lambda_DNA-bd_dom_sf"/>
</dbReference>
<dbReference type="Proteomes" id="UP000254701">
    <property type="component" value="Unassembled WGS sequence"/>
</dbReference>
<sequence length="83" mass="9421">MGVLPLVCSLEHSCHVKVRNVERQKKSTVCSQEHSRLPDLSAVMTGRTGKFSIGRLLRCLDRLDYRIDVAVRDRTRRMVPATA</sequence>
<gene>
    <name evidence="1" type="ORF">NCTC10684_04182</name>
</gene>
<dbReference type="EMBL" id="UFSM01000001">
    <property type="protein sequence ID" value="SUU90922.1"/>
    <property type="molecule type" value="Genomic_DNA"/>
</dbReference>
<evidence type="ECO:0000313" key="1">
    <source>
        <dbReference type="EMBL" id="SUU90922.1"/>
    </source>
</evidence>
<evidence type="ECO:0000313" key="2">
    <source>
        <dbReference type="Proteomes" id="UP000254701"/>
    </source>
</evidence>
<dbReference type="GO" id="GO:0003677">
    <property type="term" value="F:DNA binding"/>
    <property type="evidence" value="ECO:0007669"/>
    <property type="project" value="InterPro"/>
</dbReference>
<organism evidence="1 2">
    <name type="scientific">Aminobacter aminovorans</name>
    <name type="common">Chelatobacter heintzii</name>
    <dbReference type="NCBI Taxonomy" id="83263"/>
    <lineage>
        <taxon>Bacteria</taxon>
        <taxon>Pseudomonadati</taxon>
        <taxon>Pseudomonadota</taxon>
        <taxon>Alphaproteobacteria</taxon>
        <taxon>Hyphomicrobiales</taxon>
        <taxon>Phyllobacteriaceae</taxon>
        <taxon>Aminobacter</taxon>
    </lineage>
</organism>
<protein>
    <submittedName>
        <fullName evidence="1">Uncharacterized protein</fullName>
    </submittedName>
</protein>
<proteinExistence type="predicted"/>
<dbReference type="AlphaFoldDB" id="A0A380WRF4"/>
<name>A0A380WRF4_AMIAI</name>